<feature type="domain" description="GST N-terminal" evidence="3">
    <location>
        <begin position="12"/>
        <end position="89"/>
    </location>
</feature>
<dbReference type="Pfam" id="PF13417">
    <property type="entry name" value="GST_N_3"/>
    <property type="match status" value="1"/>
</dbReference>
<evidence type="ECO:0000256" key="2">
    <source>
        <dbReference type="ARBA" id="ARBA00022679"/>
    </source>
</evidence>
<dbReference type="GO" id="GO:0005737">
    <property type="term" value="C:cytoplasm"/>
    <property type="evidence" value="ECO:0007669"/>
    <property type="project" value="TreeGrafter"/>
</dbReference>
<dbReference type="PANTHER" id="PTHR43900:SF3">
    <property type="entry name" value="GLUTATHIONE S-TRANSFERASE RHO"/>
    <property type="match status" value="1"/>
</dbReference>
<dbReference type="Proteomes" id="UP000244898">
    <property type="component" value="Unassembled WGS sequence"/>
</dbReference>
<keyword evidence="6" id="KW-1185">Reference proteome</keyword>
<dbReference type="InterPro" id="IPR010987">
    <property type="entry name" value="Glutathione-S-Trfase_C-like"/>
</dbReference>
<evidence type="ECO:0000313" key="6">
    <source>
        <dbReference type="Proteomes" id="UP000244898"/>
    </source>
</evidence>
<sequence length="222" mass="24808">MSSGGSANVHEAPLTLIGYRYSVYNWIVRGVLHHTGTPYRFEDFDPFSQDLDAHPHPFGRVPVLRHGEVTLYETAAICSYVDAIQNASPLMPTGALARARVLQVTSIIDTYGYWPMIRQVFAQRVVRPFEDQEPDENEIAEGLQSSARVLAALEEIAKERVVLSGDELTLANCHLGPMMSYFCRAPEGASALQDYPALSRWWSQILNRQFLRDTDPLSNGPA</sequence>
<keyword evidence="2" id="KW-0808">Transferase</keyword>
<proteinExistence type="predicted"/>
<dbReference type="InterPro" id="IPR004045">
    <property type="entry name" value="Glutathione_S-Trfase_N"/>
</dbReference>
<dbReference type="GO" id="GO:0004364">
    <property type="term" value="F:glutathione transferase activity"/>
    <property type="evidence" value="ECO:0007669"/>
    <property type="project" value="UniProtKB-EC"/>
</dbReference>
<dbReference type="PROSITE" id="PS50405">
    <property type="entry name" value="GST_CTER"/>
    <property type="match status" value="1"/>
</dbReference>
<evidence type="ECO:0000313" key="5">
    <source>
        <dbReference type="EMBL" id="SPJ28439.1"/>
    </source>
</evidence>
<organism evidence="5 6">
    <name type="scientific">Falsiruegeria mediterranea M17</name>
    <dbReference type="NCBI Taxonomy" id="1200281"/>
    <lineage>
        <taxon>Bacteria</taxon>
        <taxon>Pseudomonadati</taxon>
        <taxon>Pseudomonadota</taxon>
        <taxon>Alphaproteobacteria</taxon>
        <taxon>Rhodobacterales</taxon>
        <taxon>Roseobacteraceae</taxon>
        <taxon>Falsiruegeria</taxon>
    </lineage>
</organism>
<dbReference type="Pfam" id="PF00043">
    <property type="entry name" value="GST_C"/>
    <property type="match status" value="1"/>
</dbReference>
<dbReference type="PROSITE" id="PS50404">
    <property type="entry name" value="GST_NTER"/>
    <property type="match status" value="1"/>
</dbReference>
<dbReference type="InterPro" id="IPR004046">
    <property type="entry name" value="GST_C"/>
</dbReference>
<gene>
    <name evidence="5" type="ORF">TRM7615_01938</name>
</gene>
<feature type="domain" description="GST C-terminal" evidence="4">
    <location>
        <begin position="94"/>
        <end position="222"/>
    </location>
</feature>
<dbReference type="SUPFAM" id="SSF47616">
    <property type="entry name" value="GST C-terminal domain-like"/>
    <property type="match status" value="1"/>
</dbReference>
<dbReference type="SFLD" id="SFLDS00019">
    <property type="entry name" value="Glutathione_Transferase_(cytos"/>
    <property type="match status" value="1"/>
</dbReference>
<dbReference type="EMBL" id="ONZG01000004">
    <property type="protein sequence ID" value="SPJ28439.1"/>
    <property type="molecule type" value="Genomic_DNA"/>
</dbReference>
<accession>A0A2R8C7M5</accession>
<protein>
    <recommendedName>
        <fullName evidence="1">glutathione transferase</fullName>
        <ecNumber evidence="1">2.5.1.18</ecNumber>
    </recommendedName>
</protein>
<evidence type="ECO:0000259" key="3">
    <source>
        <dbReference type="PROSITE" id="PS50404"/>
    </source>
</evidence>
<dbReference type="PANTHER" id="PTHR43900">
    <property type="entry name" value="GLUTATHIONE S-TRANSFERASE RHO"/>
    <property type="match status" value="1"/>
</dbReference>
<dbReference type="Gene3D" id="1.20.1050.10">
    <property type="match status" value="1"/>
</dbReference>
<dbReference type="GO" id="GO:0043295">
    <property type="term" value="F:glutathione binding"/>
    <property type="evidence" value="ECO:0007669"/>
    <property type="project" value="TreeGrafter"/>
</dbReference>
<dbReference type="CDD" id="cd00299">
    <property type="entry name" value="GST_C_family"/>
    <property type="match status" value="1"/>
</dbReference>
<evidence type="ECO:0000256" key="1">
    <source>
        <dbReference type="ARBA" id="ARBA00012452"/>
    </source>
</evidence>
<dbReference type="AlphaFoldDB" id="A0A2R8C7M5"/>
<dbReference type="InterPro" id="IPR036282">
    <property type="entry name" value="Glutathione-S-Trfase_C_sf"/>
</dbReference>
<reference evidence="6" key="1">
    <citation type="submission" date="2018-03" db="EMBL/GenBank/DDBJ databases">
        <authorList>
            <person name="Rodrigo-Torres L."/>
            <person name="Arahal R. D."/>
            <person name="Lucena T."/>
        </authorList>
    </citation>
    <scope>NUCLEOTIDE SEQUENCE [LARGE SCALE GENOMIC DNA]</scope>
    <source>
        <strain evidence="6">CECT 7615</strain>
    </source>
</reference>
<evidence type="ECO:0000259" key="4">
    <source>
        <dbReference type="PROSITE" id="PS50405"/>
    </source>
</evidence>
<dbReference type="EC" id="2.5.1.18" evidence="1"/>
<dbReference type="InterPro" id="IPR040079">
    <property type="entry name" value="Glutathione_S-Trfase"/>
</dbReference>
<dbReference type="SFLD" id="SFLDG00358">
    <property type="entry name" value="Main_(cytGST)"/>
    <property type="match status" value="1"/>
</dbReference>
<dbReference type="SUPFAM" id="SSF52833">
    <property type="entry name" value="Thioredoxin-like"/>
    <property type="match status" value="1"/>
</dbReference>
<dbReference type="Gene3D" id="3.40.30.10">
    <property type="entry name" value="Glutaredoxin"/>
    <property type="match status" value="1"/>
</dbReference>
<dbReference type="InterPro" id="IPR036249">
    <property type="entry name" value="Thioredoxin-like_sf"/>
</dbReference>
<name>A0A2R8C7M5_9RHOB</name>